<evidence type="ECO:0000313" key="3">
    <source>
        <dbReference type="EMBL" id="KAG5764977.1"/>
    </source>
</evidence>
<sequence length="489" mass="55197">MSNTTVTPRMRSYGWNTHFVATSSAFHFAGVYQHHDNAFLTFRDIVNELRLCFELPDLTKEEDSWNGVAFGLDKRNRNNADLVIFVKEEELDTVVPSLPSPDAQERAVVRYHVVRHGQCNLPEGSSIEAHLKASCATHIPRPKRRHDPRYLPPKKASEDVRVAKMPFRKRSKPRTGSQSPKREHSGSVSPDKDGEETQHVSDMIVPVTEDINRTHAQKVMDSFRSSVMVSAKRCAVTGKGQSWCISPAIGPSLQACHIVPQQQFHVYPDSSNGQDTQLSIRRLHEAWLSTWAPANGILMMSHIHEFFDARLFSIHPETFRIRAFVPYDAILDYHGRIANVPQDVDRAALAHHYDMCCIENMAANMLLPELTTTLTSRSATSGMNSPFTARSDLPATPGPDTSGDPSKRTRTFQHASEKGPDPVAQYHQDGGIDARERKRQRVDVFKVEDTEWIREFCFDSHITSLNSQQFLADVNFELGKLVHYGDTTK</sequence>
<feature type="domain" description="HNH nuclease" evidence="2">
    <location>
        <begin position="234"/>
        <end position="315"/>
    </location>
</feature>
<evidence type="ECO:0000259" key="2">
    <source>
        <dbReference type="Pfam" id="PF13391"/>
    </source>
</evidence>
<name>A0A9P7L121_9HYPO</name>
<feature type="region of interest" description="Disordered" evidence="1">
    <location>
        <begin position="137"/>
        <end position="198"/>
    </location>
</feature>
<dbReference type="OrthoDB" id="2142759at2759"/>
<accession>A0A9P7L121</accession>
<evidence type="ECO:0000256" key="1">
    <source>
        <dbReference type="SAM" id="MobiDB-lite"/>
    </source>
</evidence>
<protein>
    <recommendedName>
        <fullName evidence="2">HNH nuclease domain-containing protein</fullName>
    </recommendedName>
</protein>
<proteinExistence type="predicted"/>
<dbReference type="Pfam" id="PF13391">
    <property type="entry name" value="HNH_2"/>
    <property type="match status" value="1"/>
</dbReference>
<dbReference type="EMBL" id="JADFTT010000222">
    <property type="protein sequence ID" value="KAG5764977.1"/>
    <property type="molecule type" value="Genomic_DNA"/>
</dbReference>
<dbReference type="AlphaFoldDB" id="A0A9P7L121"/>
<comment type="caution">
    <text evidence="3">The sequence shown here is derived from an EMBL/GenBank/DDBJ whole genome shotgun (WGS) entry which is preliminary data.</text>
</comment>
<reference evidence="3" key="2">
    <citation type="submission" date="2020-10" db="EMBL/GenBank/DDBJ databases">
        <authorList>
            <person name="Peck L.D."/>
            <person name="Nowell R.W."/>
            <person name="Flood J."/>
            <person name="Ryan M.J."/>
            <person name="Barraclough T.G."/>
        </authorList>
    </citation>
    <scope>NUCLEOTIDE SEQUENCE</scope>
    <source>
        <strain evidence="3">IMI 127659i</strain>
    </source>
</reference>
<feature type="region of interest" description="Disordered" evidence="1">
    <location>
        <begin position="377"/>
        <end position="428"/>
    </location>
</feature>
<feature type="compositionally biased region" description="Basic and acidic residues" evidence="1">
    <location>
        <begin position="180"/>
        <end position="198"/>
    </location>
</feature>
<gene>
    <name evidence="3" type="ORF">H9Q72_006949</name>
</gene>
<keyword evidence="4" id="KW-1185">Reference proteome</keyword>
<organism evidence="3 4">
    <name type="scientific">Fusarium xylarioides</name>
    <dbReference type="NCBI Taxonomy" id="221167"/>
    <lineage>
        <taxon>Eukaryota</taxon>
        <taxon>Fungi</taxon>
        <taxon>Dikarya</taxon>
        <taxon>Ascomycota</taxon>
        <taxon>Pezizomycotina</taxon>
        <taxon>Sordariomycetes</taxon>
        <taxon>Hypocreomycetidae</taxon>
        <taxon>Hypocreales</taxon>
        <taxon>Nectriaceae</taxon>
        <taxon>Fusarium</taxon>
        <taxon>Fusarium fujikuroi species complex</taxon>
    </lineage>
</organism>
<reference evidence="3" key="1">
    <citation type="journal article" date="2020" name="bioRxiv">
        <title>Historical genomics reveals the evolutionary mechanisms behind multiple outbreaks of the host-specific coffee wilt pathogen Fusarium xylarioides.</title>
        <authorList>
            <person name="Peck D."/>
            <person name="Nowell R.W."/>
            <person name="Flood J."/>
            <person name="Ryan M.J."/>
            <person name="Barraclough T.G."/>
        </authorList>
    </citation>
    <scope>NUCLEOTIDE SEQUENCE</scope>
    <source>
        <strain evidence="3">IMI 127659i</strain>
    </source>
</reference>
<dbReference type="Proteomes" id="UP000750502">
    <property type="component" value="Unassembled WGS sequence"/>
</dbReference>
<dbReference type="InterPro" id="IPR003615">
    <property type="entry name" value="HNH_nuc"/>
</dbReference>
<evidence type="ECO:0000313" key="4">
    <source>
        <dbReference type="Proteomes" id="UP000750502"/>
    </source>
</evidence>